<feature type="domain" description="UspA" evidence="2">
    <location>
        <begin position="1"/>
        <end position="140"/>
    </location>
</feature>
<evidence type="ECO:0000313" key="4">
    <source>
        <dbReference type="Proteomes" id="UP000199076"/>
    </source>
</evidence>
<dbReference type="AlphaFoldDB" id="A0A1G7TG88"/>
<dbReference type="InterPro" id="IPR006015">
    <property type="entry name" value="Universal_stress_UspA"/>
</dbReference>
<evidence type="ECO:0000313" key="3">
    <source>
        <dbReference type="EMBL" id="SDG34211.1"/>
    </source>
</evidence>
<comment type="similarity">
    <text evidence="1">Belongs to the universal stress protein A family.</text>
</comment>
<evidence type="ECO:0000256" key="1">
    <source>
        <dbReference type="ARBA" id="ARBA00008791"/>
    </source>
</evidence>
<dbReference type="SUPFAM" id="SSF52402">
    <property type="entry name" value="Adenine nucleotide alpha hydrolases-like"/>
    <property type="match status" value="1"/>
</dbReference>
<dbReference type="EMBL" id="FNBK01000025">
    <property type="protein sequence ID" value="SDG34211.1"/>
    <property type="molecule type" value="Genomic_DNA"/>
</dbReference>
<dbReference type="PANTHER" id="PTHR46268:SF6">
    <property type="entry name" value="UNIVERSAL STRESS PROTEIN UP12"/>
    <property type="match status" value="1"/>
</dbReference>
<gene>
    <name evidence="3" type="ORF">SAMN05216218_12526</name>
</gene>
<evidence type="ECO:0000259" key="2">
    <source>
        <dbReference type="Pfam" id="PF00582"/>
    </source>
</evidence>
<dbReference type="RefSeq" id="WP_092695518.1">
    <property type="nucleotide sequence ID" value="NZ_FNBK01000025.1"/>
</dbReference>
<sequence>MYNRILLPTDGSAEMEPVVDHAAALAERDDALIHALYVVDAASFSSLPMETSWEGISELLYEEGTAALNEVERTVDDRAPVERIVVEGKPSSTIVEHAVDDDCDLIVMGTHGRGGIDRLLLGSVAERVVRRSSVPVMTVRVEEPAVGDHEPEVKA</sequence>
<dbReference type="Gene3D" id="3.40.50.620">
    <property type="entry name" value="HUPs"/>
    <property type="match status" value="1"/>
</dbReference>
<dbReference type="OrthoDB" id="105697at2157"/>
<dbReference type="PIRSF" id="PIRSF006276">
    <property type="entry name" value="UspA"/>
    <property type="match status" value="1"/>
</dbReference>
<proteinExistence type="inferred from homology"/>
<dbReference type="InterPro" id="IPR006016">
    <property type="entry name" value="UspA"/>
</dbReference>
<name>A0A1G7TG88_9EURY</name>
<dbReference type="PRINTS" id="PR01438">
    <property type="entry name" value="UNVRSLSTRESS"/>
</dbReference>
<dbReference type="Proteomes" id="UP000199076">
    <property type="component" value="Unassembled WGS sequence"/>
</dbReference>
<dbReference type="STRING" id="660518.SAMN05216218_12526"/>
<accession>A0A1G7TG88</accession>
<reference evidence="4" key="1">
    <citation type="submission" date="2016-10" db="EMBL/GenBank/DDBJ databases">
        <authorList>
            <person name="Varghese N."/>
            <person name="Submissions S."/>
        </authorList>
    </citation>
    <scope>NUCLEOTIDE SEQUENCE [LARGE SCALE GENOMIC DNA]</scope>
    <source>
        <strain evidence="4">IBRC-M 10760</strain>
    </source>
</reference>
<dbReference type="InterPro" id="IPR014729">
    <property type="entry name" value="Rossmann-like_a/b/a_fold"/>
</dbReference>
<dbReference type="CDD" id="cd00293">
    <property type="entry name" value="USP-like"/>
    <property type="match status" value="1"/>
</dbReference>
<protein>
    <submittedName>
        <fullName evidence="3">Nucleotide-binding universal stress protein, UspA family</fullName>
    </submittedName>
</protein>
<keyword evidence="4" id="KW-1185">Reference proteome</keyword>
<dbReference type="PANTHER" id="PTHR46268">
    <property type="entry name" value="STRESS RESPONSE PROTEIN NHAX"/>
    <property type="match status" value="1"/>
</dbReference>
<organism evidence="3 4">
    <name type="scientific">Halorientalis regularis</name>
    <dbReference type="NCBI Taxonomy" id="660518"/>
    <lineage>
        <taxon>Archaea</taxon>
        <taxon>Methanobacteriati</taxon>
        <taxon>Methanobacteriota</taxon>
        <taxon>Stenosarchaea group</taxon>
        <taxon>Halobacteria</taxon>
        <taxon>Halobacteriales</taxon>
        <taxon>Haloarculaceae</taxon>
        <taxon>Halorientalis</taxon>
    </lineage>
</organism>
<dbReference type="Pfam" id="PF00582">
    <property type="entry name" value="Usp"/>
    <property type="match status" value="1"/>
</dbReference>